<proteinExistence type="predicted"/>
<gene>
    <name evidence="1" type="ORF">ACFFPI_11050</name>
</gene>
<dbReference type="SUPFAM" id="SSF55961">
    <property type="entry name" value="Bet v1-like"/>
    <property type="match status" value="1"/>
</dbReference>
<accession>A0ABV5UQ52</accession>
<protein>
    <submittedName>
        <fullName evidence="1">SRPBCC family protein</fullName>
    </submittedName>
</protein>
<evidence type="ECO:0000313" key="1">
    <source>
        <dbReference type="EMBL" id="MFB9714658.1"/>
    </source>
</evidence>
<dbReference type="CDD" id="cd07820">
    <property type="entry name" value="SRPBCC_3"/>
    <property type="match status" value="1"/>
</dbReference>
<organism evidence="1 2">
    <name type="scientific">Arthrobacter methylotrophus</name>
    <dbReference type="NCBI Taxonomy" id="121291"/>
    <lineage>
        <taxon>Bacteria</taxon>
        <taxon>Bacillati</taxon>
        <taxon>Actinomycetota</taxon>
        <taxon>Actinomycetes</taxon>
        <taxon>Micrococcales</taxon>
        <taxon>Micrococcaceae</taxon>
        <taxon>Arthrobacter</taxon>
    </lineage>
</organism>
<evidence type="ECO:0000313" key="2">
    <source>
        <dbReference type="Proteomes" id="UP001589536"/>
    </source>
</evidence>
<dbReference type="RefSeq" id="WP_345051945.1">
    <property type="nucleotide sequence ID" value="NZ_BAABED010000001.1"/>
</dbReference>
<dbReference type="Proteomes" id="UP001589536">
    <property type="component" value="Unassembled WGS sequence"/>
</dbReference>
<comment type="caution">
    <text evidence="1">The sequence shown here is derived from an EMBL/GenBank/DDBJ whole genome shotgun (WGS) entry which is preliminary data.</text>
</comment>
<reference evidence="1 2" key="1">
    <citation type="submission" date="2024-09" db="EMBL/GenBank/DDBJ databases">
        <authorList>
            <person name="Sun Q."/>
            <person name="Mori K."/>
        </authorList>
    </citation>
    <scope>NUCLEOTIDE SEQUENCE [LARGE SCALE GENOMIC DNA]</scope>
    <source>
        <strain evidence="1 2">JCM 13519</strain>
    </source>
</reference>
<dbReference type="EMBL" id="JBHMBH010000023">
    <property type="protein sequence ID" value="MFB9714658.1"/>
    <property type="molecule type" value="Genomic_DNA"/>
</dbReference>
<dbReference type="InterPro" id="IPR023393">
    <property type="entry name" value="START-like_dom_sf"/>
</dbReference>
<sequence length="151" mass="17029">MTVSFACHTHIQREPAELFDLARNVDAHLGSMARSRERTVAGVVSGLLSEGDEVTWQAWHFALPLRMSSRITQFHFPDSFTDEQVRGPFRFFRHLHEFIPDDGGTLMIDRVEFAAPFGVVGRLAEKAVLGRYLRNLIEQRNRYLAGSGAAA</sequence>
<name>A0ABV5UQ52_9MICC</name>
<dbReference type="Gene3D" id="3.30.530.20">
    <property type="match status" value="1"/>
</dbReference>
<keyword evidence="2" id="KW-1185">Reference proteome</keyword>